<dbReference type="HOGENOM" id="CLU_2483020_0_0_1"/>
<feature type="transmembrane region" description="Helical" evidence="1">
    <location>
        <begin position="50"/>
        <end position="83"/>
    </location>
</feature>
<protein>
    <submittedName>
        <fullName evidence="2">Uncharacterized protein</fullName>
    </submittedName>
</protein>
<evidence type="ECO:0000313" key="2">
    <source>
        <dbReference type="EMBL" id="EMC99843.1"/>
    </source>
</evidence>
<keyword evidence="3" id="KW-1185">Reference proteome</keyword>
<name>M2N6W1_BAUPA</name>
<keyword evidence="1" id="KW-0472">Membrane</keyword>
<dbReference type="AlphaFoldDB" id="M2N6W1"/>
<evidence type="ECO:0000256" key="1">
    <source>
        <dbReference type="SAM" id="Phobius"/>
    </source>
</evidence>
<sequence length="87" mass="9858">MTQSATERTPLINFSNEQDAAIQERITLRSAQPALQTHSDIYQPSFSKTFWISIGMVFATVLFLGFLWMVFITSVVFGIVMYFTPTA</sequence>
<proteinExistence type="predicted"/>
<dbReference type="GeneID" id="19112655"/>
<keyword evidence="1" id="KW-0812">Transmembrane</keyword>
<gene>
    <name evidence="2" type="ORF">BAUCODRAFT_352798</name>
</gene>
<organism evidence="2 3">
    <name type="scientific">Baudoinia panamericana (strain UAMH 10762)</name>
    <name type="common">Angels' share fungus</name>
    <name type="synonym">Baudoinia compniacensis (strain UAMH 10762)</name>
    <dbReference type="NCBI Taxonomy" id="717646"/>
    <lineage>
        <taxon>Eukaryota</taxon>
        <taxon>Fungi</taxon>
        <taxon>Dikarya</taxon>
        <taxon>Ascomycota</taxon>
        <taxon>Pezizomycotina</taxon>
        <taxon>Dothideomycetes</taxon>
        <taxon>Dothideomycetidae</taxon>
        <taxon>Mycosphaerellales</taxon>
        <taxon>Teratosphaeriaceae</taxon>
        <taxon>Baudoinia</taxon>
    </lineage>
</organism>
<accession>M2N6W1</accession>
<dbReference type="Proteomes" id="UP000011761">
    <property type="component" value="Unassembled WGS sequence"/>
</dbReference>
<keyword evidence="1" id="KW-1133">Transmembrane helix</keyword>
<dbReference type="KEGG" id="bcom:BAUCODRAFT_352798"/>
<evidence type="ECO:0000313" key="3">
    <source>
        <dbReference type="Proteomes" id="UP000011761"/>
    </source>
</evidence>
<dbReference type="EMBL" id="KB445551">
    <property type="protein sequence ID" value="EMC99843.1"/>
    <property type="molecule type" value="Genomic_DNA"/>
</dbReference>
<reference evidence="2 3" key="1">
    <citation type="journal article" date="2012" name="PLoS Pathog.">
        <title>Diverse lifestyles and strategies of plant pathogenesis encoded in the genomes of eighteen Dothideomycetes fungi.</title>
        <authorList>
            <person name="Ohm R.A."/>
            <person name="Feau N."/>
            <person name="Henrissat B."/>
            <person name="Schoch C.L."/>
            <person name="Horwitz B.A."/>
            <person name="Barry K.W."/>
            <person name="Condon B.J."/>
            <person name="Copeland A.C."/>
            <person name="Dhillon B."/>
            <person name="Glaser F."/>
            <person name="Hesse C.N."/>
            <person name="Kosti I."/>
            <person name="LaButti K."/>
            <person name="Lindquist E.A."/>
            <person name="Lucas S."/>
            <person name="Salamov A.A."/>
            <person name="Bradshaw R.E."/>
            <person name="Ciuffetti L."/>
            <person name="Hamelin R.C."/>
            <person name="Kema G.H.J."/>
            <person name="Lawrence C."/>
            <person name="Scott J.A."/>
            <person name="Spatafora J.W."/>
            <person name="Turgeon B.G."/>
            <person name="de Wit P.J.G.M."/>
            <person name="Zhong S."/>
            <person name="Goodwin S.B."/>
            <person name="Grigoriev I.V."/>
        </authorList>
    </citation>
    <scope>NUCLEOTIDE SEQUENCE [LARGE SCALE GENOMIC DNA]</scope>
    <source>
        <strain evidence="2 3">UAMH 10762</strain>
    </source>
</reference>
<dbReference type="RefSeq" id="XP_007673357.1">
    <property type="nucleotide sequence ID" value="XM_007675167.1"/>
</dbReference>